<evidence type="ECO:0008006" key="4">
    <source>
        <dbReference type="Google" id="ProtNLM"/>
    </source>
</evidence>
<reference evidence="2" key="1">
    <citation type="journal article" date="2014" name="Int. J. Syst. Evol. Microbiol.">
        <title>Complete genome sequence of Corynebacterium casei LMG S-19264T (=DSM 44701T), isolated from a smear-ripened cheese.</title>
        <authorList>
            <consortium name="US DOE Joint Genome Institute (JGI-PGF)"/>
            <person name="Walter F."/>
            <person name="Albersmeier A."/>
            <person name="Kalinowski J."/>
            <person name="Ruckert C."/>
        </authorList>
    </citation>
    <scope>NUCLEOTIDE SEQUENCE</scope>
    <source>
        <strain evidence="2">CGMCC 1.15290</strain>
    </source>
</reference>
<dbReference type="SUPFAM" id="SSF89807">
    <property type="entry name" value="Dodecin-like"/>
    <property type="match status" value="1"/>
</dbReference>
<dbReference type="PANTHER" id="PTHR39324:SF1">
    <property type="entry name" value="CALCIUM DODECIN"/>
    <property type="match status" value="1"/>
</dbReference>
<dbReference type="Proteomes" id="UP000627292">
    <property type="component" value="Unassembled WGS sequence"/>
</dbReference>
<dbReference type="PANTHER" id="PTHR39324">
    <property type="entry name" value="CALCIUM DODECIN"/>
    <property type="match status" value="1"/>
</dbReference>
<protein>
    <recommendedName>
        <fullName evidence="4">Dodecin domain-containing protein</fullName>
    </recommendedName>
</protein>
<feature type="compositionally biased region" description="Basic and acidic residues" evidence="1">
    <location>
        <begin position="171"/>
        <end position="184"/>
    </location>
</feature>
<evidence type="ECO:0000313" key="2">
    <source>
        <dbReference type="EMBL" id="GGH67257.1"/>
    </source>
</evidence>
<reference evidence="2" key="2">
    <citation type="submission" date="2020-09" db="EMBL/GenBank/DDBJ databases">
        <authorList>
            <person name="Sun Q."/>
            <person name="Zhou Y."/>
        </authorList>
    </citation>
    <scope>NUCLEOTIDE SEQUENCE</scope>
    <source>
        <strain evidence="2">CGMCC 1.15290</strain>
    </source>
</reference>
<feature type="compositionally biased region" description="Polar residues" evidence="1">
    <location>
        <begin position="71"/>
        <end position="95"/>
    </location>
</feature>
<dbReference type="InterPro" id="IPR025543">
    <property type="entry name" value="Dodecin-like"/>
</dbReference>
<evidence type="ECO:0000313" key="3">
    <source>
        <dbReference type="Proteomes" id="UP000627292"/>
    </source>
</evidence>
<dbReference type="Gene3D" id="3.30.1660.10">
    <property type="entry name" value="Flavin-binding protein dodecin"/>
    <property type="match status" value="1"/>
</dbReference>
<feature type="compositionally biased region" description="Low complexity" evidence="1">
    <location>
        <begin position="101"/>
        <end position="127"/>
    </location>
</feature>
<evidence type="ECO:0000256" key="1">
    <source>
        <dbReference type="SAM" id="MobiDB-lite"/>
    </source>
</evidence>
<comment type="caution">
    <text evidence="2">The sequence shown here is derived from an EMBL/GenBank/DDBJ whole genome shotgun (WGS) entry which is preliminary data.</text>
</comment>
<accession>A0A917MVT2</accession>
<dbReference type="InterPro" id="IPR036694">
    <property type="entry name" value="Dodecin-like_sf"/>
</dbReference>
<feature type="region of interest" description="Disordered" evidence="1">
    <location>
        <begin position="67"/>
        <end position="184"/>
    </location>
</feature>
<proteinExistence type="predicted"/>
<keyword evidence="3" id="KW-1185">Reference proteome</keyword>
<dbReference type="Pfam" id="PF07311">
    <property type="entry name" value="Dodecin"/>
    <property type="match status" value="1"/>
</dbReference>
<feature type="compositionally biased region" description="Acidic residues" evidence="1">
    <location>
        <begin position="155"/>
        <end position="170"/>
    </location>
</feature>
<name>A0A917MVT2_9BACT</name>
<dbReference type="EMBL" id="BMIB01000002">
    <property type="protein sequence ID" value="GGH67257.1"/>
    <property type="molecule type" value="Genomic_DNA"/>
</dbReference>
<sequence length="184" mass="20056">MSIVKVIEVIASSEKSIEDALQQAVAEASKTIRNIDSVYVKDIKAHVKDGKITSYGLISKISFRLDENGQDSEPSQAATESEATPQASKATNAASVTPKVPQQAEATTEASAQPTPEASQQEGSEQTSSEERYKQGVTADQEQEAQPQAQSEQETQPEQEREEVESEEEKEEKPAHQKDFVPAH</sequence>
<gene>
    <name evidence="2" type="ORF">GCM10011379_22340</name>
</gene>
<dbReference type="AlphaFoldDB" id="A0A917MVT2"/>
<organism evidence="2 3">
    <name type="scientific">Filimonas zeae</name>
    <dbReference type="NCBI Taxonomy" id="1737353"/>
    <lineage>
        <taxon>Bacteria</taxon>
        <taxon>Pseudomonadati</taxon>
        <taxon>Bacteroidota</taxon>
        <taxon>Chitinophagia</taxon>
        <taxon>Chitinophagales</taxon>
        <taxon>Chitinophagaceae</taxon>
        <taxon>Filimonas</taxon>
    </lineage>
</organism>
<dbReference type="InterPro" id="IPR009923">
    <property type="entry name" value="Dodecin"/>
</dbReference>
<feature type="compositionally biased region" description="Low complexity" evidence="1">
    <location>
        <begin position="144"/>
        <end position="154"/>
    </location>
</feature>
<dbReference type="RefSeq" id="WP_229687828.1">
    <property type="nucleotide sequence ID" value="NZ_BMIB01000002.1"/>
</dbReference>